<keyword evidence="2" id="KW-1185">Reference proteome</keyword>
<evidence type="ECO:0000313" key="1">
    <source>
        <dbReference type="EMBL" id="AIY44227.1"/>
    </source>
</evidence>
<dbReference type="AlphaFoldDB" id="A0A0A1FMQ4"/>
<proteinExistence type="predicted"/>
<protein>
    <submittedName>
        <fullName evidence="1">Uncharacterized protein</fullName>
    </submittedName>
</protein>
<keyword evidence="1" id="KW-0614">Plasmid</keyword>
<dbReference type="HOGENOM" id="CLU_3060427_0_0_4"/>
<organism evidence="1 2">
    <name type="scientific">Collimonas arenae</name>
    <dbReference type="NCBI Taxonomy" id="279058"/>
    <lineage>
        <taxon>Bacteria</taxon>
        <taxon>Pseudomonadati</taxon>
        <taxon>Pseudomonadota</taxon>
        <taxon>Betaproteobacteria</taxon>
        <taxon>Burkholderiales</taxon>
        <taxon>Oxalobacteraceae</taxon>
        <taxon>Collimonas</taxon>
    </lineage>
</organism>
<name>A0A0A1FMQ4_9BURK</name>
<accession>A0A0A1FMQ4</accession>
<dbReference type="Proteomes" id="UP000030302">
    <property type="component" value="Plasmid unnamed"/>
</dbReference>
<gene>
    <name evidence="1" type="ORF">LT85_p048</name>
</gene>
<dbReference type="EMBL" id="CP009963">
    <property type="protein sequence ID" value="AIY44227.1"/>
    <property type="molecule type" value="Genomic_DNA"/>
</dbReference>
<dbReference type="KEGG" id="care:LT85_p048"/>
<sequence length="53" mass="6282">MELEMDKTDFTTLKMPRRDFFRLPPFLRHVEDGHLMVLSAVRGEQVFVPVHLV</sequence>
<evidence type="ECO:0000313" key="2">
    <source>
        <dbReference type="Proteomes" id="UP000030302"/>
    </source>
</evidence>
<reference evidence="2" key="1">
    <citation type="journal article" date="2014" name="Soil Biol. Biochem.">
        <title>Structure and function of bacterial communities in ageing soils: Insights from the Mendocino ecological staircase.</title>
        <authorList>
            <person name="Uroz S."/>
            <person name="Tech J.J."/>
            <person name="Sawaya N.A."/>
            <person name="Frey-Klett P."/>
            <person name="Leveau J.H.J."/>
        </authorList>
    </citation>
    <scope>NUCLEOTIDE SEQUENCE [LARGE SCALE GENOMIC DNA]</scope>
    <source>
        <strain evidence="2">Cal35</strain>
        <plasmid evidence="2">unnamed</plasmid>
    </source>
</reference>
<geneLocation type="plasmid" evidence="1 2">
    <name>unnamed</name>
</geneLocation>